<name>A0A9X0BQJ5_9EURO</name>
<evidence type="ECO:0000256" key="1">
    <source>
        <dbReference type="SAM" id="MobiDB-lite"/>
    </source>
</evidence>
<sequence>MAPMALKSTPGQRPKSAVIECLYASTTTKERSIDQVSHSVVSKKPKPQSQPSRKGFIINQGLDS</sequence>
<dbReference type="EMBL" id="JAPWDO010000003">
    <property type="protein sequence ID" value="KAJ5478958.1"/>
    <property type="molecule type" value="Genomic_DNA"/>
</dbReference>
<dbReference type="Proteomes" id="UP001147760">
    <property type="component" value="Unassembled WGS sequence"/>
</dbReference>
<dbReference type="AlphaFoldDB" id="A0A9X0BQJ5"/>
<evidence type="ECO:0000313" key="3">
    <source>
        <dbReference type="Proteomes" id="UP001147760"/>
    </source>
</evidence>
<accession>A0A9X0BQJ5</accession>
<comment type="caution">
    <text evidence="2">The sequence shown here is derived from an EMBL/GenBank/DDBJ whole genome shotgun (WGS) entry which is preliminary data.</text>
</comment>
<protein>
    <submittedName>
        <fullName evidence="2">Uncharacterized protein</fullName>
    </submittedName>
</protein>
<proteinExistence type="predicted"/>
<keyword evidence="3" id="KW-1185">Reference proteome</keyword>
<evidence type="ECO:0000313" key="2">
    <source>
        <dbReference type="EMBL" id="KAJ5478958.1"/>
    </source>
</evidence>
<reference evidence="2" key="2">
    <citation type="journal article" date="2023" name="IMA Fungus">
        <title>Comparative genomic study of the Penicillium genus elucidates a diverse pangenome and 15 lateral gene transfer events.</title>
        <authorList>
            <person name="Petersen C."/>
            <person name="Sorensen T."/>
            <person name="Nielsen M.R."/>
            <person name="Sondergaard T.E."/>
            <person name="Sorensen J.L."/>
            <person name="Fitzpatrick D.A."/>
            <person name="Frisvad J.C."/>
            <person name="Nielsen K.L."/>
        </authorList>
    </citation>
    <scope>NUCLEOTIDE SEQUENCE</scope>
    <source>
        <strain evidence="2">IBT 17660</strain>
    </source>
</reference>
<feature type="region of interest" description="Disordered" evidence="1">
    <location>
        <begin position="32"/>
        <end position="64"/>
    </location>
</feature>
<gene>
    <name evidence="2" type="ORF">N7530_004467</name>
</gene>
<organism evidence="2 3">
    <name type="scientific">Penicillium desertorum</name>
    <dbReference type="NCBI Taxonomy" id="1303715"/>
    <lineage>
        <taxon>Eukaryota</taxon>
        <taxon>Fungi</taxon>
        <taxon>Dikarya</taxon>
        <taxon>Ascomycota</taxon>
        <taxon>Pezizomycotina</taxon>
        <taxon>Eurotiomycetes</taxon>
        <taxon>Eurotiomycetidae</taxon>
        <taxon>Eurotiales</taxon>
        <taxon>Aspergillaceae</taxon>
        <taxon>Penicillium</taxon>
    </lineage>
</organism>
<reference evidence="2" key="1">
    <citation type="submission" date="2022-12" db="EMBL/GenBank/DDBJ databases">
        <authorList>
            <person name="Petersen C."/>
        </authorList>
    </citation>
    <scope>NUCLEOTIDE SEQUENCE</scope>
    <source>
        <strain evidence="2">IBT 17660</strain>
    </source>
</reference>